<dbReference type="Proteomes" id="UP001219518">
    <property type="component" value="Unassembled WGS sequence"/>
</dbReference>
<dbReference type="EMBL" id="JAHWGI010000349">
    <property type="protein sequence ID" value="KAK3914035.1"/>
    <property type="molecule type" value="Genomic_DNA"/>
</dbReference>
<feature type="chain" id="PRO_5042236527" evidence="1">
    <location>
        <begin position="21"/>
        <end position="61"/>
    </location>
</feature>
<organism evidence="2 3">
    <name type="scientific">Frankliniella fusca</name>
    <dbReference type="NCBI Taxonomy" id="407009"/>
    <lineage>
        <taxon>Eukaryota</taxon>
        <taxon>Metazoa</taxon>
        <taxon>Ecdysozoa</taxon>
        <taxon>Arthropoda</taxon>
        <taxon>Hexapoda</taxon>
        <taxon>Insecta</taxon>
        <taxon>Pterygota</taxon>
        <taxon>Neoptera</taxon>
        <taxon>Paraneoptera</taxon>
        <taxon>Thysanoptera</taxon>
        <taxon>Terebrantia</taxon>
        <taxon>Thripoidea</taxon>
        <taxon>Thripidae</taxon>
        <taxon>Frankliniella</taxon>
    </lineage>
</organism>
<evidence type="ECO:0000256" key="1">
    <source>
        <dbReference type="SAM" id="SignalP"/>
    </source>
</evidence>
<reference evidence="2" key="2">
    <citation type="journal article" date="2023" name="BMC Genomics">
        <title>Pest status, molecular evolution, and epigenetic factors derived from the genome assembly of Frankliniella fusca, a thysanopteran phytovirus vector.</title>
        <authorList>
            <person name="Catto M.A."/>
            <person name="Labadie P.E."/>
            <person name="Jacobson A.L."/>
            <person name="Kennedy G.G."/>
            <person name="Srinivasan R."/>
            <person name="Hunt B.G."/>
        </authorList>
    </citation>
    <scope>NUCLEOTIDE SEQUENCE</scope>
    <source>
        <strain evidence="2">PL_HMW_Pooled</strain>
    </source>
</reference>
<accession>A0AAE1H315</accession>
<keyword evidence="3" id="KW-1185">Reference proteome</keyword>
<keyword evidence="1" id="KW-0732">Signal</keyword>
<proteinExistence type="predicted"/>
<comment type="caution">
    <text evidence="2">The sequence shown here is derived from an EMBL/GenBank/DDBJ whole genome shotgun (WGS) entry which is preliminary data.</text>
</comment>
<dbReference type="PROSITE" id="PS51257">
    <property type="entry name" value="PROKAR_LIPOPROTEIN"/>
    <property type="match status" value="1"/>
</dbReference>
<reference evidence="2" key="1">
    <citation type="submission" date="2021-07" db="EMBL/GenBank/DDBJ databases">
        <authorList>
            <person name="Catto M.A."/>
            <person name="Jacobson A."/>
            <person name="Kennedy G."/>
            <person name="Labadie P."/>
            <person name="Hunt B.G."/>
            <person name="Srinivasan R."/>
        </authorList>
    </citation>
    <scope>NUCLEOTIDE SEQUENCE</scope>
    <source>
        <strain evidence="2">PL_HMW_Pooled</strain>
        <tissue evidence="2">Head</tissue>
    </source>
</reference>
<sequence length="61" mass="6405">MMKFVLVALLVVALACVALAAPLDSDPTNPIKSEDYISGSDPNGLLLLKKKLLLGKVLLLG</sequence>
<dbReference type="AlphaFoldDB" id="A0AAE1H315"/>
<gene>
    <name evidence="2" type="ORF">KUF71_023448</name>
</gene>
<protein>
    <submittedName>
        <fullName evidence="2">Voltage-dependent N-type calcium channel subunit alpha-1B</fullName>
    </submittedName>
</protein>
<name>A0AAE1H315_9NEOP</name>
<feature type="signal peptide" evidence="1">
    <location>
        <begin position="1"/>
        <end position="20"/>
    </location>
</feature>
<evidence type="ECO:0000313" key="2">
    <source>
        <dbReference type="EMBL" id="KAK3914035.1"/>
    </source>
</evidence>
<evidence type="ECO:0000313" key="3">
    <source>
        <dbReference type="Proteomes" id="UP001219518"/>
    </source>
</evidence>